<dbReference type="OrthoDB" id="6775860at2759"/>
<protein>
    <submittedName>
        <fullName evidence="1">Uncharacterized protein</fullName>
    </submittedName>
</protein>
<comment type="caution">
    <text evidence="1">The sequence shown here is derived from an EMBL/GenBank/DDBJ whole genome shotgun (WGS) entry which is preliminary data.</text>
</comment>
<accession>A0A9J6FUM6</accession>
<reference evidence="1 2" key="1">
    <citation type="journal article" date="2020" name="Cell">
        <title>Large-Scale Comparative Analyses of Tick Genomes Elucidate Their Genetic Diversity and Vector Capacities.</title>
        <authorList>
            <consortium name="Tick Genome and Microbiome Consortium (TIGMIC)"/>
            <person name="Jia N."/>
            <person name="Wang J."/>
            <person name="Shi W."/>
            <person name="Du L."/>
            <person name="Sun Y."/>
            <person name="Zhan W."/>
            <person name="Jiang J.F."/>
            <person name="Wang Q."/>
            <person name="Zhang B."/>
            <person name="Ji P."/>
            <person name="Bell-Sakyi L."/>
            <person name="Cui X.M."/>
            <person name="Yuan T.T."/>
            <person name="Jiang B.G."/>
            <person name="Yang W.F."/>
            <person name="Lam T.T."/>
            <person name="Chang Q.C."/>
            <person name="Ding S.J."/>
            <person name="Wang X.J."/>
            <person name="Zhu J.G."/>
            <person name="Ruan X.D."/>
            <person name="Zhao L."/>
            <person name="Wei J.T."/>
            <person name="Ye R.Z."/>
            <person name="Que T.C."/>
            <person name="Du C.H."/>
            <person name="Zhou Y.H."/>
            <person name="Cheng J.X."/>
            <person name="Dai P.F."/>
            <person name="Guo W.B."/>
            <person name="Han X.H."/>
            <person name="Huang E.J."/>
            <person name="Li L.F."/>
            <person name="Wei W."/>
            <person name="Gao Y.C."/>
            <person name="Liu J.Z."/>
            <person name="Shao H.Z."/>
            <person name="Wang X."/>
            <person name="Wang C.C."/>
            <person name="Yang T.C."/>
            <person name="Huo Q.B."/>
            <person name="Li W."/>
            <person name="Chen H.Y."/>
            <person name="Chen S.E."/>
            <person name="Zhou L.G."/>
            <person name="Ni X.B."/>
            <person name="Tian J.H."/>
            <person name="Sheng Y."/>
            <person name="Liu T."/>
            <person name="Pan Y.S."/>
            <person name="Xia L.Y."/>
            <person name="Li J."/>
            <person name="Zhao F."/>
            <person name="Cao W.C."/>
        </authorList>
    </citation>
    <scope>NUCLEOTIDE SEQUENCE [LARGE SCALE GENOMIC DNA]</scope>
    <source>
        <strain evidence="1">HaeL-2018</strain>
    </source>
</reference>
<dbReference type="OMA" id="IINAGMI"/>
<evidence type="ECO:0000313" key="1">
    <source>
        <dbReference type="EMBL" id="KAH9366861.1"/>
    </source>
</evidence>
<dbReference type="Proteomes" id="UP000821853">
    <property type="component" value="Chromosome 2"/>
</dbReference>
<organism evidence="1 2">
    <name type="scientific">Haemaphysalis longicornis</name>
    <name type="common">Bush tick</name>
    <dbReference type="NCBI Taxonomy" id="44386"/>
    <lineage>
        <taxon>Eukaryota</taxon>
        <taxon>Metazoa</taxon>
        <taxon>Ecdysozoa</taxon>
        <taxon>Arthropoda</taxon>
        <taxon>Chelicerata</taxon>
        <taxon>Arachnida</taxon>
        <taxon>Acari</taxon>
        <taxon>Parasitiformes</taxon>
        <taxon>Ixodida</taxon>
        <taxon>Ixodoidea</taxon>
        <taxon>Ixodidae</taxon>
        <taxon>Haemaphysalinae</taxon>
        <taxon>Haemaphysalis</taxon>
    </lineage>
</organism>
<gene>
    <name evidence="1" type="ORF">HPB48_010812</name>
</gene>
<proteinExistence type="predicted"/>
<evidence type="ECO:0000313" key="2">
    <source>
        <dbReference type="Proteomes" id="UP000821853"/>
    </source>
</evidence>
<dbReference type="EMBL" id="JABSTR010000004">
    <property type="protein sequence ID" value="KAH9366861.1"/>
    <property type="molecule type" value="Genomic_DNA"/>
</dbReference>
<dbReference type="AlphaFoldDB" id="A0A9J6FUM6"/>
<sequence length="148" mass="16242">MSPEDSCKGVVLGVEAGTPTSGLMAKLCAPGTDIINAGMIGRSETAIITFRGTYSSSYILFYMAKYRCKPHKPKAQFCNTCYCIGHCADVCPQAGSHKCYKCGKLLDEPYQQHEYNINCVSCHGEHPADYEYCPPGEKQTLKQRGLLT</sequence>
<dbReference type="VEuPathDB" id="VectorBase:HLOH_054463"/>
<name>A0A9J6FUM6_HAELO</name>
<keyword evidence="2" id="KW-1185">Reference proteome</keyword>